<keyword evidence="10" id="KW-0472">Membrane</keyword>
<evidence type="ECO:0000256" key="3">
    <source>
        <dbReference type="ARBA" id="ARBA00018684"/>
    </source>
</evidence>
<organism evidence="13 14">
    <name type="scientific">Albugo candida</name>
    <dbReference type="NCBI Taxonomy" id="65357"/>
    <lineage>
        <taxon>Eukaryota</taxon>
        <taxon>Sar</taxon>
        <taxon>Stramenopiles</taxon>
        <taxon>Oomycota</taxon>
        <taxon>Peronosporomycetes</taxon>
        <taxon>Albuginales</taxon>
        <taxon>Albuginaceae</taxon>
        <taxon>Albugo</taxon>
    </lineage>
</organism>
<comment type="similarity">
    <text evidence="2">Belongs to the complex I LYR family.</text>
</comment>
<name>A0A024GL21_9STRA</name>
<dbReference type="CDD" id="cd20263">
    <property type="entry name" value="Complex1_LYR_NDUFB9_LYRM3"/>
    <property type="match status" value="1"/>
</dbReference>
<keyword evidence="9" id="KW-0496">Mitochondrion</keyword>
<evidence type="ECO:0000256" key="12">
    <source>
        <dbReference type="ARBA" id="ARBA00032528"/>
    </source>
</evidence>
<dbReference type="AlphaFoldDB" id="A0A024GL21"/>
<evidence type="ECO:0000256" key="9">
    <source>
        <dbReference type="ARBA" id="ARBA00023128"/>
    </source>
</evidence>
<dbReference type="STRING" id="65357.A0A024GL21"/>
<evidence type="ECO:0000256" key="5">
    <source>
        <dbReference type="ARBA" id="ARBA00022660"/>
    </source>
</evidence>
<keyword evidence="5" id="KW-0679">Respiratory chain</keyword>
<dbReference type="PANTHER" id="PTHR12868">
    <property type="entry name" value="NADH-UBIQUINONE OXIDOREDUCTASE B22 SUBUNIT"/>
    <property type="match status" value="1"/>
</dbReference>
<evidence type="ECO:0000256" key="6">
    <source>
        <dbReference type="ARBA" id="ARBA00022792"/>
    </source>
</evidence>
<sequence length="99" mass="11596">MNQNLREVVAQFIAPPKTLTHTQVVQRLYKQSLKTLESWIIDRRLWNEEAVKIRAQFEATRHLAPDSEYVLTSLYRYKSSQCDSPTVKKSSPFANKRSK</sequence>
<evidence type="ECO:0000256" key="11">
    <source>
        <dbReference type="ARBA" id="ARBA00030192"/>
    </source>
</evidence>
<accession>A0A024GL21</accession>
<evidence type="ECO:0000256" key="7">
    <source>
        <dbReference type="ARBA" id="ARBA00022982"/>
    </source>
</evidence>
<proteinExistence type="inferred from homology"/>
<evidence type="ECO:0000313" key="13">
    <source>
        <dbReference type="EMBL" id="CCI47448.1"/>
    </source>
</evidence>
<keyword evidence="8" id="KW-0007">Acetylation</keyword>
<evidence type="ECO:0000313" key="14">
    <source>
        <dbReference type="Proteomes" id="UP000053237"/>
    </source>
</evidence>
<keyword evidence="6" id="KW-0999">Mitochondrion inner membrane</keyword>
<dbReference type="GO" id="GO:0005743">
    <property type="term" value="C:mitochondrial inner membrane"/>
    <property type="evidence" value="ECO:0007669"/>
    <property type="project" value="UniProtKB-SubCell"/>
</dbReference>
<dbReference type="GO" id="GO:0006120">
    <property type="term" value="P:mitochondrial electron transport, NADH to ubiquinone"/>
    <property type="evidence" value="ECO:0007669"/>
    <property type="project" value="InterPro"/>
</dbReference>
<keyword evidence="14" id="KW-1185">Reference proteome</keyword>
<evidence type="ECO:0000256" key="8">
    <source>
        <dbReference type="ARBA" id="ARBA00022990"/>
    </source>
</evidence>
<reference evidence="13 14" key="1">
    <citation type="submission" date="2012-05" db="EMBL/GenBank/DDBJ databases">
        <title>Recombination and specialization in a pathogen metapopulation.</title>
        <authorList>
            <person name="Gardiner A."/>
            <person name="Kemen E."/>
            <person name="Schultz-Larsen T."/>
            <person name="MacLean D."/>
            <person name="Van Oosterhout C."/>
            <person name="Jones J.D.G."/>
        </authorList>
    </citation>
    <scope>NUCLEOTIDE SEQUENCE [LARGE SCALE GENOMIC DNA]</scope>
    <source>
        <strain evidence="13 14">Ac Nc2</strain>
    </source>
</reference>
<evidence type="ECO:0000256" key="10">
    <source>
        <dbReference type="ARBA" id="ARBA00023136"/>
    </source>
</evidence>
<keyword evidence="4" id="KW-0813">Transport</keyword>
<keyword evidence="7" id="KW-0249">Electron transport</keyword>
<dbReference type="InParanoid" id="A0A024GL21"/>
<gene>
    <name evidence="13" type="ORF">BN9_084550</name>
</gene>
<evidence type="ECO:0000256" key="2">
    <source>
        <dbReference type="ARBA" id="ARBA00009508"/>
    </source>
</evidence>
<dbReference type="EMBL" id="CAIX01000170">
    <property type="protein sequence ID" value="CCI47448.1"/>
    <property type="molecule type" value="Genomic_DNA"/>
</dbReference>
<dbReference type="InterPro" id="IPR033034">
    <property type="entry name" value="NDUFB9"/>
</dbReference>
<protein>
    <recommendedName>
        <fullName evidence="3">NADH dehydrogenase [ubiquinone] 1 beta subcomplex subunit 9</fullName>
    </recommendedName>
    <alternativeName>
        <fullName evidence="11">Complex I-B22</fullName>
    </alternativeName>
    <alternativeName>
        <fullName evidence="12">NADH-ubiquinone oxidoreductase B22 subunit</fullName>
    </alternativeName>
</protein>
<comment type="subcellular location">
    <subcellularLocation>
        <location evidence="1">Mitochondrion inner membrane</location>
        <topology evidence="1">Peripheral membrane protein</topology>
        <orientation evidence="1">Matrix side</orientation>
    </subcellularLocation>
</comment>
<dbReference type="OrthoDB" id="13598at2759"/>
<dbReference type="PANTHER" id="PTHR12868:SF0">
    <property type="entry name" value="NADH DEHYDROGENASE [UBIQUINONE] 1 BETA SUBCOMPLEX SUBUNIT 9"/>
    <property type="match status" value="1"/>
</dbReference>
<dbReference type="Proteomes" id="UP000053237">
    <property type="component" value="Unassembled WGS sequence"/>
</dbReference>
<dbReference type="InterPro" id="IPR045292">
    <property type="entry name" value="Complex1_LYR_NDUFB9_LYRM3"/>
</dbReference>
<evidence type="ECO:0000256" key="1">
    <source>
        <dbReference type="ARBA" id="ARBA00004443"/>
    </source>
</evidence>
<comment type="caution">
    <text evidence="13">The sequence shown here is derived from an EMBL/GenBank/DDBJ whole genome shotgun (WGS) entry which is preliminary data.</text>
</comment>
<evidence type="ECO:0000256" key="4">
    <source>
        <dbReference type="ARBA" id="ARBA00022448"/>
    </source>
</evidence>